<comment type="caution">
    <text evidence="2">The sequence shown here is derived from an EMBL/GenBank/DDBJ whole genome shotgun (WGS) entry which is preliminary data.</text>
</comment>
<sequence length="624" mass="65451">MQRQRETAGVALVAFVAVVLASVGVTVPTGPDAVAADVVVQPWPGQQATRPADVQAELGTDVGGISYRAGSSASGDVIWAVDDREGLLHRLVRRDGAWRPERANGWAGGKTFRFPDGKRPDAEGLVVTGGNAWVSTERVFDGATRPSILRIGLAGTSSTLDQVKEWSLRSEFPDIGSNVGLEALDFVPNSFLVAHGFHDASRGRAYDPAAYPTAVGGGVFFVAAEAASLNGQVRGYVLRSDGTAVRVATITNPMRLVMALDFDAHAETLWLACDDDCGGQYAAAEIRDGRFVVTAVHARPTGLDNHNHEGFTVAPGSRCADGWRPVFWANDANNGGHALIEGTLPCPATPAPSPAPTSTAAPTATPSPTPSPVPTSPAPTSPAPTLTPSPTPTTTPVPAPTPTPTAVPTATATPTTGPRPTVTAEPTTSPAPTTPSEPGVVPSLTVSAPRVQAGRAATVRVQVSAPGHVPSGRVEVVVGGRTLRGTLAEGSARVRVPRMRRTGRRAVAVAYGGDSRTTAAEAAASMRVVKARTRLVPRTKRVTVQRGSRARLVALVRANGLPARGRVRVRVGQRWVRATVRRDGRRLIVRTPRLRARGRVAVVVRQASTASTTRARVVFRVRLR</sequence>
<keyword evidence="3" id="KW-1185">Reference proteome</keyword>
<name>A0ABR9RR03_9ACTN</name>
<proteinExistence type="predicted"/>
<feature type="compositionally biased region" description="Pro residues" evidence="1">
    <location>
        <begin position="365"/>
        <end position="405"/>
    </location>
</feature>
<dbReference type="EMBL" id="JADCSA010000003">
    <property type="protein sequence ID" value="MBE7323958.1"/>
    <property type="molecule type" value="Genomic_DNA"/>
</dbReference>
<evidence type="ECO:0000313" key="2">
    <source>
        <dbReference type="EMBL" id="MBE7323958.1"/>
    </source>
</evidence>
<dbReference type="PANTHER" id="PTHR48148:SF2">
    <property type="entry name" value="PA14 DOMAIN-CONTAINING PROTEIN"/>
    <property type="match status" value="1"/>
</dbReference>
<evidence type="ECO:0000256" key="1">
    <source>
        <dbReference type="SAM" id="MobiDB-lite"/>
    </source>
</evidence>
<feature type="region of interest" description="Disordered" evidence="1">
    <location>
        <begin position="341"/>
        <end position="440"/>
    </location>
</feature>
<dbReference type="RefSeq" id="WP_193637262.1">
    <property type="nucleotide sequence ID" value="NZ_JADCSA010000003.1"/>
</dbReference>
<dbReference type="PRINTS" id="PR01217">
    <property type="entry name" value="PRICHEXTENSN"/>
</dbReference>
<accession>A0ABR9RR03</accession>
<gene>
    <name evidence="2" type="ORF">IEQ44_04750</name>
</gene>
<dbReference type="Proteomes" id="UP000756387">
    <property type="component" value="Unassembled WGS sequence"/>
</dbReference>
<evidence type="ECO:0008006" key="4">
    <source>
        <dbReference type="Google" id="ProtNLM"/>
    </source>
</evidence>
<protein>
    <recommendedName>
        <fullName evidence="4">Bacterial Ig-like domain-containing protein</fullName>
    </recommendedName>
</protein>
<reference evidence="2 3" key="1">
    <citation type="submission" date="2020-10" db="EMBL/GenBank/DDBJ databases">
        <title>Nocardioides sp. isolated from sludge.</title>
        <authorList>
            <person name="Zhang X."/>
        </authorList>
    </citation>
    <scope>NUCLEOTIDE SEQUENCE [LARGE SCALE GENOMIC DNA]</scope>
    <source>
        <strain evidence="2 3">Y6</strain>
    </source>
</reference>
<evidence type="ECO:0000313" key="3">
    <source>
        <dbReference type="Proteomes" id="UP000756387"/>
    </source>
</evidence>
<organism evidence="2 3">
    <name type="scientific">Nocardioides malaquae</name>
    <dbReference type="NCBI Taxonomy" id="2773426"/>
    <lineage>
        <taxon>Bacteria</taxon>
        <taxon>Bacillati</taxon>
        <taxon>Actinomycetota</taxon>
        <taxon>Actinomycetes</taxon>
        <taxon>Propionibacteriales</taxon>
        <taxon>Nocardioidaceae</taxon>
        <taxon>Nocardioides</taxon>
    </lineage>
</organism>
<feature type="compositionally biased region" description="Low complexity" evidence="1">
    <location>
        <begin position="406"/>
        <end position="438"/>
    </location>
</feature>
<dbReference type="PANTHER" id="PTHR48148">
    <property type="entry name" value="KERATINOCYTE PROLINE-RICH PROTEIN"/>
    <property type="match status" value="1"/>
</dbReference>